<keyword evidence="6" id="KW-1185">Reference proteome</keyword>
<comment type="caution">
    <text evidence="5">The sequence shown here is derived from an EMBL/GenBank/DDBJ whole genome shotgun (WGS) entry which is preliminary data.</text>
</comment>
<dbReference type="SMART" id="SM00406">
    <property type="entry name" value="IGv"/>
    <property type="match status" value="2"/>
</dbReference>
<feature type="non-terminal residue" evidence="5">
    <location>
        <position position="292"/>
    </location>
</feature>
<dbReference type="Pfam" id="PF07686">
    <property type="entry name" value="V-set"/>
    <property type="match status" value="2"/>
</dbReference>
<dbReference type="SMART" id="SM00409">
    <property type="entry name" value="IG"/>
    <property type="match status" value="2"/>
</dbReference>
<dbReference type="InterPro" id="IPR036179">
    <property type="entry name" value="Ig-like_dom_sf"/>
</dbReference>
<evidence type="ECO:0000256" key="1">
    <source>
        <dbReference type="ARBA" id="ARBA00022859"/>
    </source>
</evidence>
<dbReference type="Proteomes" id="UP000886611">
    <property type="component" value="Unassembled WGS sequence"/>
</dbReference>
<accession>A0A8X7X706</accession>
<keyword evidence="1" id="KW-0391">Immunity</keyword>
<dbReference type="GO" id="GO:0019814">
    <property type="term" value="C:immunoglobulin complex"/>
    <property type="evidence" value="ECO:0007669"/>
    <property type="project" value="UniProtKB-KW"/>
</dbReference>
<feature type="domain" description="Ig-like" evidence="4">
    <location>
        <begin position="90"/>
        <end position="196"/>
    </location>
</feature>
<keyword evidence="2" id="KW-1064">Adaptive immunity</keyword>
<name>A0A8X7X706_POLSE</name>
<organism evidence="5 6">
    <name type="scientific">Polypterus senegalus</name>
    <name type="common">Senegal bichir</name>
    <dbReference type="NCBI Taxonomy" id="55291"/>
    <lineage>
        <taxon>Eukaryota</taxon>
        <taxon>Metazoa</taxon>
        <taxon>Chordata</taxon>
        <taxon>Craniata</taxon>
        <taxon>Vertebrata</taxon>
        <taxon>Euteleostomi</taxon>
        <taxon>Actinopterygii</taxon>
        <taxon>Polypteriformes</taxon>
        <taxon>Polypteridae</taxon>
        <taxon>Polypterus</taxon>
    </lineage>
</organism>
<dbReference type="PANTHER" id="PTHR23266">
    <property type="entry name" value="IMMUNOGLOBULIN HEAVY CHAIN"/>
    <property type="match status" value="1"/>
</dbReference>
<dbReference type="GO" id="GO:0005576">
    <property type="term" value="C:extracellular region"/>
    <property type="evidence" value="ECO:0007669"/>
    <property type="project" value="UniProtKB-ARBA"/>
</dbReference>
<gene>
    <name evidence="5" type="primary">Ighv320</name>
    <name evidence="5" type="ORF">GTO96_0000168</name>
</gene>
<protein>
    <submittedName>
        <fullName evidence="5">HV320 protein</fullName>
    </submittedName>
</protein>
<dbReference type="InterPro" id="IPR003599">
    <property type="entry name" value="Ig_sub"/>
</dbReference>
<dbReference type="SUPFAM" id="SSF48726">
    <property type="entry name" value="Immunoglobulin"/>
    <property type="match status" value="2"/>
</dbReference>
<dbReference type="InterPro" id="IPR013106">
    <property type="entry name" value="Ig_V-set"/>
</dbReference>
<dbReference type="InterPro" id="IPR007110">
    <property type="entry name" value="Ig-like_dom"/>
</dbReference>
<keyword evidence="3" id="KW-1280">Immunoglobulin</keyword>
<dbReference type="InterPro" id="IPR050199">
    <property type="entry name" value="IgHV"/>
</dbReference>
<feature type="domain" description="Ig-like" evidence="4">
    <location>
        <begin position="197"/>
        <end position="292"/>
    </location>
</feature>
<feature type="non-terminal residue" evidence="5">
    <location>
        <position position="1"/>
    </location>
</feature>
<dbReference type="InterPro" id="IPR013783">
    <property type="entry name" value="Ig-like_fold"/>
</dbReference>
<proteinExistence type="predicted"/>
<reference evidence="5 6" key="1">
    <citation type="journal article" date="2021" name="Cell">
        <title>Tracing the genetic footprints of vertebrate landing in non-teleost ray-finned fishes.</title>
        <authorList>
            <person name="Bi X."/>
            <person name="Wang K."/>
            <person name="Yang L."/>
            <person name="Pan H."/>
            <person name="Jiang H."/>
            <person name="Wei Q."/>
            <person name="Fang M."/>
            <person name="Yu H."/>
            <person name="Zhu C."/>
            <person name="Cai Y."/>
            <person name="He Y."/>
            <person name="Gan X."/>
            <person name="Zeng H."/>
            <person name="Yu D."/>
            <person name="Zhu Y."/>
            <person name="Jiang H."/>
            <person name="Qiu Q."/>
            <person name="Yang H."/>
            <person name="Zhang Y.E."/>
            <person name="Wang W."/>
            <person name="Zhu M."/>
            <person name="He S."/>
            <person name="Zhang G."/>
        </authorList>
    </citation>
    <scope>NUCLEOTIDE SEQUENCE [LARGE SCALE GENOMIC DNA]</scope>
    <source>
        <strain evidence="5">Bchr_013</strain>
    </source>
</reference>
<evidence type="ECO:0000259" key="4">
    <source>
        <dbReference type="PROSITE" id="PS50835"/>
    </source>
</evidence>
<dbReference type="AlphaFoldDB" id="A0A8X7X706"/>
<dbReference type="PROSITE" id="PS50835">
    <property type="entry name" value="IG_LIKE"/>
    <property type="match status" value="2"/>
</dbReference>
<dbReference type="Gene3D" id="2.60.40.10">
    <property type="entry name" value="Immunoglobulins"/>
    <property type="match status" value="2"/>
</dbReference>
<evidence type="ECO:0000313" key="5">
    <source>
        <dbReference type="EMBL" id="KAG2462100.1"/>
    </source>
</evidence>
<dbReference type="GO" id="GO:0002250">
    <property type="term" value="P:adaptive immune response"/>
    <property type="evidence" value="ECO:0007669"/>
    <property type="project" value="UniProtKB-KW"/>
</dbReference>
<evidence type="ECO:0000256" key="2">
    <source>
        <dbReference type="ARBA" id="ARBA00023130"/>
    </source>
</evidence>
<evidence type="ECO:0000256" key="3">
    <source>
        <dbReference type="ARBA" id="ARBA00043265"/>
    </source>
</evidence>
<evidence type="ECO:0000313" key="6">
    <source>
        <dbReference type="Proteomes" id="UP000886611"/>
    </source>
</evidence>
<sequence length="292" mass="31437">MPCRCPWGNPSPSMLPSIISGEPLVRIDHLPLSLHYPPFSSVSFLPTPAPLLEGGNPFHNYPEGIQVLFPTTLSGVAEVSDICCGVTLTPSSSSETVRPGSSLTLTCQISGYSLTDCDYATDWIRQLPENALEWLSLINCHGSAGYASSVQGRFTMTRSSSSVSLEMRSMKAADSAIYYCARHPQCGGTCGSVTLTPSSFSEAVRSGSSLTLTCQVSGYSLTDSSYYTNWIRQLPQRTLEWLGYINAVGSTSYASSVQGRFTITKSSSSLSLEMRSLTEADSAVYYCARGTQ</sequence>
<dbReference type="EMBL" id="JAATIS010004040">
    <property type="protein sequence ID" value="KAG2462100.1"/>
    <property type="molecule type" value="Genomic_DNA"/>
</dbReference>